<evidence type="ECO:0000256" key="2">
    <source>
        <dbReference type="ARBA" id="ARBA00022737"/>
    </source>
</evidence>
<evidence type="ECO:0000313" key="4">
    <source>
        <dbReference type="Proteomes" id="UP001642409"/>
    </source>
</evidence>
<gene>
    <name evidence="3" type="ORF">HINF_LOCUS5064</name>
</gene>
<sequence>MSTTFASQVNSNKFAQPAVLDETALKYKDCVRNAYLTISDDSSIANMDFAKQLNVKSLYLVQCFNITISQAALVELSIIKCQLSNIQGIGQMKSLQKLNLSQNLIMDFSELSQLENLLHLNLSNSSLEEISFLSGLVKITHLNLNFNRISDISALTQMAQLTHLGINNNQLMSLVALQSCLKLEYVDYENNQIDIQSLQTIINLPKNKNNELNKQYLTVNDDPSIQNLDFVKQLNVKSLYLARCYNVTISYANLWELNLVECQLTTIYGIGQMKTLLILNLSGNLIKDYTELSLLTGLQKLNLSKNGIEDISFLSGLTQIYNLNLNFNIINDISVLQNFTHLVHLGVGNNKLTSIVSLQSCQTLQYLDVQNTQLDVASIDVIQNLPKLKDFIFDIDYLDPDTQMYYSQIDENKYFDLYYKQFQDTGSSKLKVQIDQTVNSLKFLQRINKEKQIKKLKISLNYNEQQKGCQMFQQCNKMLRFFEKQLTELTEVQINYFNNISLEQLSCNHYEGIENFKQIKVLKVKCSPDWDSWWEEYIRYWSQEATKGKKYSFSQQLLNKYISLTSIQELTLIDLEIESVESLKQMIQLVKLTLQFNQISDIQYLSDLTNLIELNLSYNRINDIQAIKEMKKLTKLCLSYNIISNISCIRKLTNLTELRLINNKISDINALQLLNNLEMLFLQQNQIVDILPLSRMHKLQYLYVQNNYIVDVQPISMILIQLFRQQIIQNESEEKEFENEDESESNIDNENELELNVETSNTYIYGDNWTTQYFYLSDNYIQNFDSIYEQLDKEDQKYEKFCDIIKLHLHLQSNPTKNQLLMYKMIHSINSSQRQLALIQQRYKRTQKMICNITVPTQLNQLNQDFSKNVQNLFKQYSEIDVVNQ</sequence>
<organism evidence="3 4">
    <name type="scientific">Hexamita inflata</name>
    <dbReference type="NCBI Taxonomy" id="28002"/>
    <lineage>
        <taxon>Eukaryota</taxon>
        <taxon>Metamonada</taxon>
        <taxon>Diplomonadida</taxon>
        <taxon>Hexamitidae</taxon>
        <taxon>Hexamitinae</taxon>
        <taxon>Hexamita</taxon>
    </lineage>
</organism>
<dbReference type="InterPro" id="IPR025875">
    <property type="entry name" value="Leu-rich_rpt_4"/>
</dbReference>
<keyword evidence="1" id="KW-0433">Leucine-rich repeat</keyword>
<dbReference type="EMBL" id="CAXDID020000009">
    <property type="protein sequence ID" value="CAL5978917.1"/>
    <property type="molecule type" value="Genomic_DNA"/>
</dbReference>
<reference evidence="3 4" key="1">
    <citation type="submission" date="2024-07" db="EMBL/GenBank/DDBJ databases">
        <authorList>
            <person name="Akdeniz Z."/>
        </authorList>
    </citation>
    <scope>NUCLEOTIDE SEQUENCE [LARGE SCALE GENOMIC DNA]</scope>
</reference>
<dbReference type="PANTHER" id="PTHR46652:SF3">
    <property type="entry name" value="LEUCINE-RICH REPEAT-CONTAINING PROTEIN 9"/>
    <property type="match status" value="1"/>
</dbReference>
<dbReference type="PANTHER" id="PTHR46652">
    <property type="entry name" value="LEUCINE-RICH REPEAT AND IQ DOMAIN-CONTAINING PROTEIN 1-RELATED"/>
    <property type="match status" value="1"/>
</dbReference>
<evidence type="ECO:0000313" key="3">
    <source>
        <dbReference type="EMBL" id="CAL5978917.1"/>
    </source>
</evidence>
<dbReference type="InterPro" id="IPR003591">
    <property type="entry name" value="Leu-rich_rpt_typical-subtyp"/>
</dbReference>
<keyword evidence="4" id="KW-1185">Reference proteome</keyword>
<dbReference type="InterPro" id="IPR032675">
    <property type="entry name" value="LRR_dom_sf"/>
</dbReference>
<comment type="caution">
    <text evidence="3">The sequence shown here is derived from an EMBL/GenBank/DDBJ whole genome shotgun (WGS) entry which is preliminary data.</text>
</comment>
<dbReference type="InterPro" id="IPR050836">
    <property type="entry name" value="SDS22/Internalin_LRR"/>
</dbReference>
<protein>
    <submittedName>
        <fullName evidence="3">Uncharacterized protein</fullName>
    </submittedName>
</protein>
<dbReference type="SMART" id="SM00369">
    <property type="entry name" value="LRR_TYP"/>
    <property type="match status" value="8"/>
</dbReference>
<dbReference type="InterPro" id="IPR001611">
    <property type="entry name" value="Leu-rich_rpt"/>
</dbReference>
<name>A0ABP1GXI0_9EUKA</name>
<dbReference type="Gene3D" id="3.80.10.10">
    <property type="entry name" value="Ribonuclease Inhibitor"/>
    <property type="match status" value="3"/>
</dbReference>
<dbReference type="Proteomes" id="UP001642409">
    <property type="component" value="Unassembled WGS sequence"/>
</dbReference>
<keyword evidence="2" id="KW-0677">Repeat</keyword>
<dbReference type="PROSITE" id="PS51450">
    <property type="entry name" value="LRR"/>
    <property type="match status" value="11"/>
</dbReference>
<accession>A0ABP1GXI0</accession>
<dbReference type="SMART" id="SM00365">
    <property type="entry name" value="LRR_SD22"/>
    <property type="match status" value="11"/>
</dbReference>
<proteinExistence type="predicted"/>
<dbReference type="SUPFAM" id="SSF52058">
    <property type="entry name" value="L domain-like"/>
    <property type="match status" value="2"/>
</dbReference>
<evidence type="ECO:0000256" key="1">
    <source>
        <dbReference type="ARBA" id="ARBA00022614"/>
    </source>
</evidence>
<dbReference type="Pfam" id="PF12799">
    <property type="entry name" value="LRR_4"/>
    <property type="match status" value="4"/>
</dbReference>